<accession>A0ABW7SX74</accession>
<evidence type="ECO:0000256" key="1">
    <source>
        <dbReference type="SAM" id="Phobius"/>
    </source>
</evidence>
<sequence>MADELRTFGIGLETAGVACMWLAVALRAPTVIRSHEQRPLWLAVLGAATAVTLHLQWVNDLVFLVTGPTHLTALARNLFGVLTSAAVLDFVFLAVRGRHTYALYRLAIVVMAVLIFLDMTAESHLPHAVHPVAGPSPSTAYWAVLISVNLGTNIVCATACWWYSRASRDAALRVGLRLFGLSAVFSGTYWLLSVAYIEGRYFWIPSVTPLLLGCYAFVRASAICVPIGIATVLALRRLRILYRLWPLWRDLVDAVPGIHLEIRKRGVIFPRWPGSLDLLLYRTVIEIRDAILHLRAYVPEADLDAIRDAIEHGGSPRTETDPLVTACWLRIARQAKENGVSPLRGDLTAPVLGGTDLPGEIEFLCKVAQADALSRLRRIPVTSTIR</sequence>
<proteinExistence type="predicted"/>
<dbReference type="InterPro" id="IPR050039">
    <property type="entry name" value="MAB_1171c-like"/>
</dbReference>
<reference evidence="3 4" key="1">
    <citation type="submission" date="2024-10" db="EMBL/GenBank/DDBJ databases">
        <title>The Natural Products Discovery Center: Release of the First 8490 Sequenced Strains for Exploring Actinobacteria Biosynthetic Diversity.</title>
        <authorList>
            <person name="Kalkreuter E."/>
            <person name="Kautsar S.A."/>
            <person name="Yang D."/>
            <person name="Bader C.D."/>
            <person name="Teijaro C.N."/>
            <person name="Fluegel L."/>
            <person name="Davis C.M."/>
            <person name="Simpson J.R."/>
            <person name="Lauterbach L."/>
            <person name="Steele A.D."/>
            <person name="Gui C."/>
            <person name="Meng S."/>
            <person name="Li G."/>
            <person name="Viehrig K."/>
            <person name="Ye F."/>
            <person name="Su P."/>
            <person name="Kiefer A.F."/>
            <person name="Nichols A."/>
            <person name="Cepeda A.J."/>
            <person name="Yan W."/>
            <person name="Fan B."/>
            <person name="Jiang Y."/>
            <person name="Adhikari A."/>
            <person name="Zheng C.-J."/>
            <person name="Schuster L."/>
            <person name="Cowan T.M."/>
            <person name="Smanski M.J."/>
            <person name="Chevrette M.G."/>
            <person name="De Carvalho L.P.S."/>
            <person name="Shen B."/>
        </authorList>
    </citation>
    <scope>NUCLEOTIDE SEQUENCE [LARGE SCALE GENOMIC DNA]</scope>
    <source>
        <strain evidence="3 4">NPDC020979</strain>
    </source>
</reference>
<feature type="transmembrane region" description="Helical" evidence="1">
    <location>
        <begin position="78"/>
        <end position="95"/>
    </location>
</feature>
<organism evidence="3 4">
    <name type="scientific">Streptomyces abikoensis</name>
    <dbReference type="NCBI Taxonomy" id="97398"/>
    <lineage>
        <taxon>Bacteria</taxon>
        <taxon>Bacillati</taxon>
        <taxon>Actinomycetota</taxon>
        <taxon>Actinomycetes</taxon>
        <taxon>Kitasatosporales</taxon>
        <taxon>Streptomycetaceae</taxon>
        <taxon>Streptomyces</taxon>
    </lineage>
</organism>
<feature type="transmembrane region" description="Helical" evidence="1">
    <location>
        <begin position="6"/>
        <end position="28"/>
    </location>
</feature>
<keyword evidence="1" id="KW-0472">Membrane</keyword>
<gene>
    <name evidence="3" type="ORF">ACH4TF_05120</name>
</gene>
<keyword evidence="1" id="KW-0812">Transmembrane</keyword>
<protein>
    <submittedName>
        <fullName evidence="3">MAB_1171c family putative transporter</fullName>
    </submittedName>
</protein>
<feature type="domain" description="DUF6545" evidence="2">
    <location>
        <begin position="235"/>
        <end position="370"/>
    </location>
</feature>
<comment type="caution">
    <text evidence="3">The sequence shown here is derived from an EMBL/GenBank/DDBJ whole genome shotgun (WGS) entry which is preliminary data.</text>
</comment>
<dbReference type="RefSeq" id="WP_397612216.1">
    <property type="nucleotide sequence ID" value="NZ_JBIRRB010000001.1"/>
</dbReference>
<evidence type="ECO:0000313" key="4">
    <source>
        <dbReference type="Proteomes" id="UP001611162"/>
    </source>
</evidence>
<feature type="transmembrane region" description="Helical" evidence="1">
    <location>
        <begin position="40"/>
        <end position="58"/>
    </location>
</feature>
<evidence type="ECO:0000313" key="3">
    <source>
        <dbReference type="EMBL" id="MFI0909824.1"/>
    </source>
</evidence>
<dbReference type="NCBIfam" id="NF042915">
    <property type="entry name" value="MAB_1171c_fam"/>
    <property type="match status" value="1"/>
</dbReference>
<name>A0ABW7SX74_9ACTN</name>
<feature type="transmembrane region" description="Helical" evidence="1">
    <location>
        <begin position="141"/>
        <end position="164"/>
    </location>
</feature>
<evidence type="ECO:0000259" key="2">
    <source>
        <dbReference type="Pfam" id="PF20182"/>
    </source>
</evidence>
<dbReference type="InterPro" id="IPR046675">
    <property type="entry name" value="DUF6545"/>
</dbReference>
<feature type="transmembrane region" description="Helical" evidence="1">
    <location>
        <begin position="102"/>
        <end position="121"/>
    </location>
</feature>
<dbReference type="EMBL" id="JBIRRB010000001">
    <property type="protein sequence ID" value="MFI0909824.1"/>
    <property type="molecule type" value="Genomic_DNA"/>
</dbReference>
<dbReference type="Pfam" id="PF20182">
    <property type="entry name" value="DUF6545"/>
    <property type="match status" value="1"/>
</dbReference>
<feature type="transmembrane region" description="Helical" evidence="1">
    <location>
        <begin position="209"/>
        <end position="235"/>
    </location>
</feature>
<dbReference type="Proteomes" id="UP001611162">
    <property type="component" value="Unassembled WGS sequence"/>
</dbReference>
<feature type="transmembrane region" description="Helical" evidence="1">
    <location>
        <begin position="176"/>
        <end position="197"/>
    </location>
</feature>
<keyword evidence="4" id="KW-1185">Reference proteome</keyword>
<keyword evidence="1" id="KW-1133">Transmembrane helix</keyword>